<sequence>MISRVKRVPVSLSGCIQDPLMTAVIGPSSSDLSRYPADAPSIVLLHSFDSSCLEYRKLYPILSAYLPTYAVDLVGWGFTDLSWLQGDTNTSIGPELKREHLRTFIEQCVGEERPVVLLGASIGGAVAMDFALAYPEKIKKLVLLDPQIFIDGIGAMGKLPRFLSVLGVKLLQTKWLRTQANKIAFFDKVSLATDEAVRIGRLHTFLPGWLEGNVAFIRSGGYSVNSRMKQVGNLGSKSLILWGRNDEVLDPKLLKRLPVELPDSTLVIIDDCGHYPQLEKPESVAEHVLKFLQMQPRDKFKNKSESIISTV</sequence>
<dbReference type="Proteomes" id="UP000232323">
    <property type="component" value="Unassembled WGS sequence"/>
</dbReference>
<dbReference type="SUPFAM" id="SSF53474">
    <property type="entry name" value="alpha/beta-Hydrolases"/>
    <property type="match status" value="1"/>
</dbReference>
<reference evidence="2 3" key="1">
    <citation type="submission" date="2017-08" db="EMBL/GenBank/DDBJ databases">
        <title>Acidophilic green algal genome provides insights into adaptation to an acidic environment.</title>
        <authorList>
            <person name="Hirooka S."/>
            <person name="Hirose Y."/>
            <person name="Kanesaki Y."/>
            <person name="Higuchi S."/>
            <person name="Fujiwara T."/>
            <person name="Onuma R."/>
            <person name="Era A."/>
            <person name="Ohbayashi R."/>
            <person name="Uzuka A."/>
            <person name="Nozaki H."/>
            <person name="Yoshikawa H."/>
            <person name="Miyagishima S.Y."/>
        </authorList>
    </citation>
    <scope>NUCLEOTIDE SEQUENCE [LARGE SCALE GENOMIC DNA]</scope>
    <source>
        <strain evidence="2 3">NIES-2499</strain>
    </source>
</reference>
<dbReference type="PRINTS" id="PR00111">
    <property type="entry name" value="ABHYDROLASE"/>
</dbReference>
<dbReference type="PANTHER" id="PTHR43689">
    <property type="entry name" value="HYDROLASE"/>
    <property type="match status" value="1"/>
</dbReference>
<dbReference type="PRINTS" id="PR00412">
    <property type="entry name" value="EPOXHYDRLASE"/>
</dbReference>
<keyword evidence="3" id="KW-1185">Reference proteome</keyword>
<evidence type="ECO:0000259" key="1">
    <source>
        <dbReference type="Pfam" id="PF12697"/>
    </source>
</evidence>
<name>A0A250XDA7_9CHLO</name>
<dbReference type="OrthoDB" id="6431331at2759"/>
<dbReference type="Gene3D" id="3.40.50.1820">
    <property type="entry name" value="alpha/beta hydrolase"/>
    <property type="match status" value="1"/>
</dbReference>
<dbReference type="STRING" id="1157962.A0A250XDA7"/>
<dbReference type="InterPro" id="IPR000639">
    <property type="entry name" value="Epox_hydrolase-like"/>
</dbReference>
<protein>
    <recommendedName>
        <fullName evidence="1">AB hydrolase-1 domain-containing protein</fullName>
    </recommendedName>
</protein>
<proteinExistence type="predicted"/>
<feature type="domain" description="AB hydrolase-1" evidence="1">
    <location>
        <begin position="42"/>
        <end position="286"/>
    </location>
</feature>
<dbReference type="InterPro" id="IPR000073">
    <property type="entry name" value="AB_hydrolase_1"/>
</dbReference>
<dbReference type="Pfam" id="PF12697">
    <property type="entry name" value="Abhydrolase_6"/>
    <property type="match status" value="1"/>
</dbReference>
<dbReference type="InterPro" id="IPR029058">
    <property type="entry name" value="AB_hydrolase_fold"/>
</dbReference>
<evidence type="ECO:0000313" key="3">
    <source>
        <dbReference type="Proteomes" id="UP000232323"/>
    </source>
</evidence>
<dbReference type="AlphaFoldDB" id="A0A250XDA7"/>
<accession>A0A250XDA7</accession>
<dbReference type="GO" id="GO:0003824">
    <property type="term" value="F:catalytic activity"/>
    <property type="evidence" value="ECO:0007669"/>
    <property type="project" value="InterPro"/>
</dbReference>
<dbReference type="PANTHER" id="PTHR43689:SF8">
    <property type="entry name" value="ALPHA_BETA-HYDROLASES SUPERFAMILY PROTEIN"/>
    <property type="match status" value="1"/>
</dbReference>
<dbReference type="EMBL" id="BEGY01000056">
    <property type="protein sequence ID" value="GAX80740.1"/>
    <property type="molecule type" value="Genomic_DNA"/>
</dbReference>
<comment type="caution">
    <text evidence="2">The sequence shown here is derived from an EMBL/GenBank/DDBJ whole genome shotgun (WGS) entry which is preliminary data.</text>
</comment>
<gene>
    <name evidence="2" type="ORF">CEUSTIGMA_g8175.t1</name>
</gene>
<evidence type="ECO:0000313" key="2">
    <source>
        <dbReference type="EMBL" id="GAX80740.1"/>
    </source>
</evidence>
<organism evidence="2 3">
    <name type="scientific">Chlamydomonas eustigma</name>
    <dbReference type="NCBI Taxonomy" id="1157962"/>
    <lineage>
        <taxon>Eukaryota</taxon>
        <taxon>Viridiplantae</taxon>
        <taxon>Chlorophyta</taxon>
        <taxon>core chlorophytes</taxon>
        <taxon>Chlorophyceae</taxon>
        <taxon>CS clade</taxon>
        <taxon>Chlamydomonadales</taxon>
        <taxon>Chlamydomonadaceae</taxon>
        <taxon>Chlamydomonas</taxon>
    </lineage>
</organism>